<dbReference type="PRINTS" id="PR00368">
    <property type="entry name" value="FADPNR"/>
</dbReference>
<dbReference type="Pfam" id="PF01077">
    <property type="entry name" value="NIR_SIR"/>
    <property type="match status" value="1"/>
</dbReference>
<dbReference type="Pfam" id="PF04324">
    <property type="entry name" value="Fer2_BFD"/>
    <property type="match status" value="2"/>
</dbReference>
<sequence length="706" mass="79020">MNKQRLVVIGNGMAGIRCLEEILEINPNLFTITVFGSEPHVNYNRILLSNVLQGSTSFENIMLNDREWYKKNMIELFTGETVVKIDTVRKIIQTDQKREAGFDKLIIATGSTPFVLPIPGRDKAGVITFRTIEDCQKMMEASKQYSKAAVIGGGLLGLEAARGLLNIGMEVDVVHLDDCLMNRQLDYTASKMLEKELKSQGMNFLLGKETEEIIGNHRVEGLRFKDGTEIKTELVVMAAGVKPNVKLAKESGIETNRAILVNDFLQTNIQDIYAVGECVEHRGKVYGLVKPLFEQGKVLAKHICGQEVQGYRGSVLSTQLKVSGVDVFSAGQFTGDETTKAISIQDGLNGVYKRFVFQGNKLVGAVLYGDTNGGAKLLKQIVEKKDIEDHEKNRLFQLTAVDENPVAAMAQSEIVCNCNAVTKGAILEAVQQNSLTTVEQVKKCTKASGSCGGCRPVVAQLLNYIQSDSFDEMIEKETLCSCTTMTEDEVIQEMQVRHLTSIQEAMNELNWKQPHGCRKCQGALYYYFGMIEPALTDVPAFCNKIDPIETYNGLCQCDRQSSLDLGVQLEKRWDFLNTPQRIKMSISSCIHNGEEVMTNDIGLIMMNRGWEIYIGGSGGRNTKAGDLFYVAGTNETVIDMVLSIIQYYRETANYLEYTRQWVNRIGLIHIREVIFDPELRYQLIKRLDLDVLTNKEKAEKKYIKSL</sequence>
<feature type="domain" description="NADH-rubredoxin oxidoreductase C-terminal" evidence="16">
    <location>
        <begin position="317"/>
        <end position="384"/>
    </location>
</feature>
<feature type="domain" description="BFD-like [2Fe-2S]-binding" evidence="14">
    <location>
        <begin position="414"/>
        <end position="463"/>
    </location>
</feature>
<evidence type="ECO:0000256" key="7">
    <source>
        <dbReference type="ARBA" id="ARBA00022630"/>
    </source>
</evidence>
<dbReference type="InterPro" id="IPR052034">
    <property type="entry name" value="NasD-like"/>
</dbReference>
<evidence type="ECO:0000256" key="1">
    <source>
        <dbReference type="ARBA" id="ARBA00001929"/>
    </source>
</evidence>
<keyword evidence="10" id="KW-0560">Oxidoreductase</keyword>
<keyword evidence="12" id="KW-0411">Iron-sulfur</keyword>
<dbReference type="EMBL" id="CP137640">
    <property type="protein sequence ID" value="WVX82210.1"/>
    <property type="molecule type" value="Genomic_DNA"/>
</dbReference>
<dbReference type="PANTHER" id="PTHR43809">
    <property type="entry name" value="NITRITE REDUCTASE (NADH) LARGE SUBUNIT"/>
    <property type="match status" value="1"/>
</dbReference>
<evidence type="ECO:0000256" key="10">
    <source>
        <dbReference type="ARBA" id="ARBA00023002"/>
    </source>
</evidence>
<keyword evidence="11" id="KW-0408">Iron</keyword>
<dbReference type="Gene3D" id="3.30.390.30">
    <property type="match status" value="1"/>
</dbReference>
<dbReference type="InterPro" id="IPR045854">
    <property type="entry name" value="NO2/SO3_Rdtase_4Fe4S_sf"/>
</dbReference>
<keyword evidence="8" id="KW-0479">Metal-binding</keyword>
<feature type="domain" description="FAD/NAD(P)-binding" evidence="15">
    <location>
        <begin position="5"/>
        <end position="281"/>
    </location>
</feature>
<evidence type="ECO:0000256" key="12">
    <source>
        <dbReference type="ARBA" id="ARBA00023014"/>
    </source>
</evidence>
<keyword evidence="18" id="KW-1185">Reference proteome</keyword>
<evidence type="ECO:0000259" key="14">
    <source>
        <dbReference type="Pfam" id="PF04324"/>
    </source>
</evidence>
<evidence type="ECO:0000256" key="5">
    <source>
        <dbReference type="ARBA" id="ARBA00010429"/>
    </source>
</evidence>
<evidence type="ECO:0000259" key="13">
    <source>
        <dbReference type="Pfam" id="PF01077"/>
    </source>
</evidence>
<dbReference type="InterPro" id="IPR036188">
    <property type="entry name" value="FAD/NAD-bd_sf"/>
</dbReference>
<name>A0ABZ2CI52_9BACI</name>
<proteinExistence type="inferred from homology"/>
<evidence type="ECO:0000256" key="3">
    <source>
        <dbReference type="ARBA" id="ARBA00001974"/>
    </source>
</evidence>
<dbReference type="InterPro" id="IPR006067">
    <property type="entry name" value="NO2/SO3_Rdtase_4Fe4S_dom"/>
</dbReference>
<comment type="cofactor">
    <cofactor evidence="2">
        <name>[4Fe-4S] cluster</name>
        <dbReference type="ChEBI" id="CHEBI:49883"/>
    </cofactor>
</comment>
<organism evidence="17 18">
    <name type="scientific">Niallia oryzisoli</name>
    <dbReference type="NCBI Taxonomy" id="1737571"/>
    <lineage>
        <taxon>Bacteria</taxon>
        <taxon>Bacillati</taxon>
        <taxon>Bacillota</taxon>
        <taxon>Bacilli</taxon>
        <taxon>Bacillales</taxon>
        <taxon>Bacillaceae</taxon>
        <taxon>Niallia</taxon>
    </lineage>
</organism>
<keyword evidence="6" id="KW-0349">Heme</keyword>
<dbReference type="Gene3D" id="3.50.50.60">
    <property type="entry name" value="FAD/NAD(P)-binding domain"/>
    <property type="match status" value="2"/>
</dbReference>
<evidence type="ECO:0000256" key="6">
    <source>
        <dbReference type="ARBA" id="ARBA00022617"/>
    </source>
</evidence>
<evidence type="ECO:0000259" key="15">
    <source>
        <dbReference type="Pfam" id="PF07992"/>
    </source>
</evidence>
<dbReference type="CDD" id="cd19943">
    <property type="entry name" value="NirB_Fer2_BFD-like_1"/>
    <property type="match status" value="1"/>
</dbReference>
<dbReference type="SUPFAM" id="SSF51905">
    <property type="entry name" value="FAD/NAD(P)-binding domain"/>
    <property type="match status" value="2"/>
</dbReference>
<dbReference type="SUPFAM" id="SSF56014">
    <property type="entry name" value="Nitrite and sulphite reductase 4Fe-4S domain-like"/>
    <property type="match status" value="1"/>
</dbReference>
<dbReference type="InterPro" id="IPR041575">
    <property type="entry name" value="Rubredoxin_C"/>
</dbReference>
<comment type="cofactor">
    <cofactor evidence="1">
        <name>siroheme</name>
        <dbReference type="ChEBI" id="CHEBI:60052"/>
    </cofactor>
</comment>
<protein>
    <submittedName>
        <fullName evidence="17">Nitrite reductase large subunit NirB</fullName>
    </submittedName>
</protein>
<dbReference type="PANTHER" id="PTHR43809:SF1">
    <property type="entry name" value="NITRITE REDUCTASE (NADH) LARGE SUBUNIT"/>
    <property type="match status" value="1"/>
</dbReference>
<dbReference type="InterPro" id="IPR012744">
    <property type="entry name" value="Nitri_red_NirB"/>
</dbReference>
<dbReference type="CDD" id="cd19944">
    <property type="entry name" value="NirB_Fer2_BFD-like_2"/>
    <property type="match status" value="1"/>
</dbReference>
<evidence type="ECO:0000256" key="11">
    <source>
        <dbReference type="ARBA" id="ARBA00023004"/>
    </source>
</evidence>
<dbReference type="PRINTS" id="PR00411">
    <property type="entry name" value="PNDRDTASEI"/>
</dbReference>
<comment type="pathway">
    <text evidence="4">Nitrogen metabolism; nitrate reduction (assimilation).</text>
</comment>
<evidence type="ECO:0000256" key="2">
    <source>
        <dbReference type="ARBA" id="ARBA00001966"/>
    </source>
</evidence>
<dbReference type="NCBIfam" id="TIGR02374">
    <property type="entry name" value="nitri_red_nirB"/>
    <property type="match status" value="1"/>
</dbReference>
<dbReference type="Pfam" id="PF18267">
    <property type="entry name" value="Rubredoxin_C"/>
    <property type="match status" value="1"/>
</dbReference>
<accession>A0ABZ2CI52</accession>
<dbReference type="Proteomes" id="UP001357223">
    <property type="component" value="Chromosome"/>
</dbReference>
<keyword evidence="9" id="KW-0274">FAD</keyword>
<comment type="similarity">
    <text evidence="5">Belongs to the nitrite and sulfite reductase 4Fe-4S domain family.</text>
</comment>
<feature type="domain" description="BFD-like [2Fe-2S]-binding" evidence="14">
    <location>
        <begin position="479"/>
        <end position="528"/>
    </location>
</feature>
<evidence type="ECO:0000313" key="18">
    <source>
        <dbReference type="Proteomes" id="UP001357223"/>
    </source>
</evidence>
<dbReference type="Pfam" id="PF07992">
    <property type="entry name" value="Pyr_redox_2"/>
    <property type="match status" value="1"/>
</dbReference>
<evidence type="ECO:0000256" key="9">
    <source>
        <dbReference type="ARBA" id="ARBA00022827"/>
    </source>
</evidence>
<evidence type="ECO:0000313" key="17">
    <source>
        <dbReference type="EMBL" id="WVX82210.1"/>
    </source>
</evidence>
<evidence type="ECO:0000256" key="4">
    <source>
        <dbReference type="ARBA" id="ARBA00005096"/>
    </source>
</evidence>
<feature type="domain" description="Nitrite/sulphite reductase 4Fe-4S" evidence="13">
    <location>
        <begin position="567"/>
        <end position="674"/>
    </location>
</feature>
<dbReference type="Gene3D" id="3.30.413.10">
    <property type="entry name" value="Sulfite Reductase Hemoprotein, domain 1"/>
    <property type="match status" value="1"/>
</dbReference>
<reference evidence="17 18" key="1">
    <citation type="submission" date="2023-10" db="EMBL/GenBank/DDBJ databases">
        <title>Niallia locisalis sp.nov. isolated from a salt pond sample.</title>
        <authorList>
            <person name="Li X.-J."/>
            <person name="Dong L."/>
        </authorList>
    </citation>
    <scope>NUCLEOTIDE SEQUENCE [LARGE SCALE GENOMIC DNA]</scope>
    <source>
        <strain evidence="17 18">DSM 29761</strain>
    </source>
</reference>
<keyword evidence="7" id="KW-0285">Flavoprotein</keyword>
<dbReference type="InterPro" id="IPR016156">
    <property type="entry name" value="FAD/NAD-linked_Rdtase_dimer_sf"/>
</dbReference>
<comment type="cofactor">
    <cofactor evidence="3">
        <name>FAD</name>
        <dbReference type="ChEBI" id="CHEBI:57692"/>
    </cofactor>
</comment>
<evidence type="ECO:0000259" key="16">
    <source>
        <dbReference type="Pfam" id="PF18267"/>
    </source>
</evidence>
<dbReference type="RefSeq" id="WP_338451114.1">
    <property type="nucleotide sequence ID" value="NZ_CP137640.1"/>
</dbReference>
<dbReference type="Gene3D" id="1.10.10.1100">
    <property type="entry name" value="BFD-like [2Fe-2S]-binding domain"/>
    <property type="match status" value="1"/>
</dbReference>
<dbReference type="InterPro" id="IPR007419">
    <property type="entry name" value="BFD-like_2Fe2S-bd_dom"/>
</dbReference>
<evidence type="ECO:0000256" key="8">
    <source>
        <dbReference type="ARBA" id="ARBA00022723"/>
    </source>
</evidence>
<dbReference type="InterPro" id="IPR023753">
    <property type="entry name" value="FAD/NAD-binding_dom"/>
</dbReference>
<dbReference type="InterPro" id="IPR041854">
    <property type="entry name" value="BFD-like_2Fe2S-bd_dom_sf"/>
</dbReference>
<gene>
    <name evidence="17" type="primary">nirB</name>
    <name evidence="17" type="ORF">R4Z09_04195</name>
</gene>